<protein>
    <submittedName>
        <fullName evidence="2">Uncharacterized protein</fullName>
    </submittedName>
</protein>
<dbReference type="AlphaFoldDB" id="A0A5C5VRS3"/>
<evidence type="ECO:0000313" key="2">
    <source>
        <dbReference type="EMBL" id="TWT41288.1"/>
    </source>
</evidence>
<comment type="caution">
    <text evidence="2">The sequence shown here is derived from an EMBL/GenBank/DDBJ whole genome shotgun (WGS) entry which is preliminary data.</text>
</comment>
<keyword evidence="3" id="KW-1185">Reference proteome</keyword>
<accession>A0A5C5VRS3</accession>
<reference evidence="2 3" key="1">
    <citation type="submission" date="2019-02" db="EMBL/GenBank/DDBJ databases">
        <title>Deep-cultivation of Planctomycetes and their phenomic and genomic characterization uncovers novel biology.</title>
        <authorList>
            <person name="Wiegand S."/>
            <person name="Jogler M."/>
            <person name="Boedeker C."/>
            <person name="Pinto D."/>
            <person name="Vollmers J."/>
            <person name="Rivas-Marin E."/>
            <person name="Kohn T."/>
            <person name="Peeters S.H."/>
            <person name="Heuer A."/>
            <person name="Rast P."/>
            <person name="Oberbeckmann S."/>
            <person name="Bunk B."/>
            <person name="Jeske O."/>
            <person name="Meyerdierks A."/>
            <person name="Storesund J.E."/>
            <person name="Kallscheuer N."/>
            <person name="Luecker S."/>
            <person name="Lage O.M."/>
            <person name="Pohl T."/>
            <person name="Merkel B.J."/>
            <person name="Hornburger P."/>
            <person name="Mueller R.-W."/>
            <person name="Bruemmer F."/>
            <person name="Labrenz M."/>
            <person name="Spormann A.M."/>
            <person name="Op Den Camp H."/>
            <person name="Overmann J."/>
            <person name="Amann R."/>
            <person name="Jetten M.S.M."/>
            <person name="Mascher T."/>
            <person name="Medema M.H."/>
            <person name="Devos D.P."/>
            <person name="Kaster A.-K."/>
            <person name="Ovreas L."/>
            <person name="Rohde M."/>
            <person name="Galperin M.Y."/>
            <person name="Jogler C."/>
        </authorList>
    </citation>
    <scope>NUCLEOTIDE SEQUENCE [LARGE SCALE GENOMIC DNA]</scope>
    <source>
        <strain evidence="2 3">KOR42</strain>
    </source>
</reference>
<keyword evidence="1" id="KW-0472">Membrane</keyword>
<name>A0A5C5VRS3_9PLAN</name>
<feature type="transmembrane region" description="Helical" evidence="1">
    <location>
        <begin position="21"/>
        <end position="40"/>
    </location>
</feature>
<evidence type="ECO:0000313" key="3">
    <source>
        <dbReference type="Proteomes" id="UP000317243"/>
    </source>
</evidence>
<organism evidence="2 3">
    <name type="scientific">Thalassoglobus neptunius</name>
    <dbReference type="NCBI Taxonomy" id="1938619"/>
    <lineage>
        <taxon>Bacteria</taxon>
        <taxon>Pseudomonadati</taxon>
        <taxon>Planctomycetota</taxon>
        <taxon>Planctomycetia</taxon>
        <taxon>Planctomycetales</taxon>
        <taxon>Planctomycetaceae</taxon>
        <taxon>Thalassoglobus</taxon>
    </lineage>
</organism>
<keyword evidence="1" id="KW-0812">Transmembrane</keyword>
<gene>
    <name evidence="2" type="ORF">KOR42_48280</name>
</gene>
<sequence length="50" mass="5224">MVAVLIVPEFIRLVGHTIKQSLAELTVIVGVISVVVASPGSPATLRSKLN</sequence>
<proteinExistence type="predicted"/>
<keyword evidence="1" id="KW-1133">Transmembrane helix</keyword>
<dbReference type="RefSeq" id="WP_197441483.1">
    <property type="nucleotide sequence ID" value="NZ_SIHI01000046.1"/>
</dbReference>
<dbReference type="EMBL" id="SIHI01000046">
    <property type="protein sequence ID" value="TWT41288.1"/>
    <property type="molecule type" value="Genomic_DNA"/>
</dbReference>
<dbReference type="Proteomes" id="UP000317243">
    <property type="component" value="Unassembled WGS sequence"/>
</dbReference>
<evidence type="ECO:0000256" key="1">
    <source>
        <dbReference type="SAM" id="Phobius"/>
    </source>
</evidence>